<evidence type="ECO:0000313" key="3">
    <source>
        <dbReference type="Proteomes" id="UP000037460"/>
    </source>
</evidence>
<organism evidence="2 3">
    <name type="scientific">Chrysochromulina tobinii</name>
    <dbReference type="NCBI Taxonomy" id="1460289"/>
    <lineage>
        <taxon>Eukaryota</taxon>
        <taxon>Haptista</taxon>
        <taxon>Haptophyta</taxon>
        <taxon>Prymnesiophyceae</taxon>
        <taxon>Prymnesiales</taxon>
        <taxon>Chrysochromulinaceae</taxon>
        <taxon>Chrysochromulina</taxon>
    </lineage>
</organism>
<reference evidence="3" key="1">
    <citation type="journal article" date="2015" name="PLoS Genet.">
        <title>Genome Sequence and Transcriptome Analyses of Chrysochromulina tobin: Metabolic Tools for Enhanced Algal Fitness in the Prominent Order Prymnesiales (Haptophyceae).</title>
        <authorList>
            <person name="Hovde B.T."/>
            <person name="Deodato C.R."/>
            <person name="Hunsperger H.M."/>
            <person name="Ryken S.A."/>
            <person name="Yost W."/>
            <person name="Jha R.K."/>
            <person name="Patterson J."/>
            <person name="Monnat R.J. Jr."/>
            <person name="Barlow S.B."/>
            <person name="Starkenburg S.R."/>
            <person name="Cattolico R.A."/>
        </authorList>
    </citation>
    <scope>NUCLEOTIDE SEQUENCE</scope>
    <source>
        <strain evidence="3">CCMP291</strain>
    </source>
</reference>
<evidence type="ECO:0000256" key="1">
    <source>
        <dbReference type="SAM" id="MobiDB-lite"/>
    </source>
</evidence>
<feature type="compositionally biased region" description="Acidic residues" evidence="1">
    <location>
        <begin position="491"/>
        <end position="510"/>
    </location>
</feature>
<feature type="non-terminal residue" evidence="2">
    <location>
        <position position="1"/>
    </location>
</feature>
<protein>
    <submittedName>
        <fullName evidence="2">Uncharacterized protein</fullName>
    </submittedName>
</protein>
<gene>
    <name evidence="2" type="ORF">Ctob_016618</name>
</gene>
<comment type="caution">
    <text evidence="2">The sequence shown here is derived from an EMBL/GenBank/DDBJ whole genome shotgun (WGS) entry which is preliminary data.</text>
</comment>
<dbReference type="AlphaFoldDB" id="A0A0M0K7Z4"/>
<feature type="region of interest" description="Disordered" evidence="1">
    <location>
        <begin position="460"/>
        <end position="560"/>
    </location>
</feature>
<keyword evidence="3" id="KW-1185">Reference proteome</keyword>
<name>A0A0M0K7Z4_9EUKA</name>
<proteinExistence type="predicted"/>
<sequence length="560" mass="60728">GSLHAGLGEELLEDATCKQAKALFEQAKYELGCFADGELSAELIEGRLYATPFFDYGGEGLDPTRGMQIFDRRIQGPLAMQRGGGFGGQFEYTRVGMRHLLRNFTQSVLPELGDGIDDGSQVEGGGEGEGDLHIELAWARVAMLAKRQPGELGRYRRYLAAKALAGAFALPAASSVKEAVMDSLRAGAVPSAAEDDDAVEGEDDEREEVWEEARPSGEFDYEQCAGARRDFNRWYVKRAIALNTVVIDHLRVEYSAWVDLLRRGHAGLRGAYGKDYLSHFMGGKERVCDEQLRGTFYPTDGSVAVPMGLADFKAGHKSDEMRPGRFVRIVGGETIACTHGTAESRYEAQASRRASAKAAADLAREEGSFRYARLEQERELGELVERRIERGFENLAEPDEEERALLLDGGRERAALLMREASAVGARAWLMPDGGGAAGTAQTTDCADECMDEGGVDAARAFLGSDPDDMDADDAPAPPLQATQSYGAAHDDDEDDAEADEAAEGDDEYEVTAGDENVSMQRPEGGSGSTSGIKKRGHRGGTKEFKAGRRKPNKYGYKAT</sequence>
<accession>A0A0M0K7Z4</accession>
<dbReference type="Proteomes" id="UP000037460">
    <property type="component" value="Unassembled WGS sequence"/>
</dbReference>
<dbReference type="EMBL" id="JWZX01001031">
    <property type="protein sequence ID" value="KOO34961.1"/>
    <property type="molecule type" value="Genomic_DNA"/>
</dbReference>
<evidence type="ECO:0000313" key="2">
    <source>
        <dbReference type="EMBL" id="KOO34961.1"/>
    </source>
</evidence>